<dbReference type="EMBL" id="CAJOBJ010361427">
    <property type="protein sequence ID" value="CAF5218325.1"/>
    <property type="molecule type" value="Genomic_DNA"/>
</dbReference>
<name>A0A8S3JJL5_9BILA</name>
<comment type="caution">
    <text evidence="1">The sequence shown here is derived from an EMBL/GenBank/DDBJ whole genome shotgun (WGS) entry which is preliminary data.</text>
</comment>
<dbReference type="Proteomes" id="UP000681720">
    <property type="component" value="Unassembled WGS sequence"/>
</dbReference>
<feature type="non-terminal residue" evidence="1">
    <location>
        <position position="45"/>
    </location>
</feature>
<dbReference type="AlphaFoldDB" id="A0A8S3JJL5"/>
<organism evidence="1 2">
    <name type="scientific">Rotaria magnacalcarata</name>
    <dbReference type="NCBI Taxonomy" id="392030"/>
    <lineage>
        <taxon>Eukaryota</taxon>
        <taxon>Metazoa</taxon>
        <taxon>Spiralia</taxon>
        <taxon>Gnathifera</taxon>
        <taxon>Rotifera</taxon>
        <taxon>Eurotatoria</taxon>
        <taxon>Bdelloidea</taxon>
        <taxon>Philodinida</taxon>
        <taxon>Philodinidae</taxon>
        <taxon>Rotaria</taxon>
    </lineage>
</organism>
<accession>A0A8S3JJL5</accession>
<evidence type="ECO:0000313" key="1">
    <source>
        <dbReference type="EMBL" id="CAF5218325.1"/>
    </source>
</evidence>
<evidence type="ECO:0000313" key="2">
    <source>
        <dbReference type="Proteomes" id="UP000681720"/>
    </source>
</evidence>
<proteinExistence type="predicted"/>
<gene>
    <name evidence="1" type="ORF">GIL414_LOCUS82893</name>
</gene>
<reference evidence="1" key="1">
    <citation type="submission" date="2021-02" db="EMBL/GenBank/DDBJ databases">
        <authorList>
            <person name="Nowell W R."/>
        </authorList>
    </citation>
    <scope>NUCLEOTIDE SEQUENCE</scope>
</reference>
<sequence length="45" mass="5254">MSVKRKHDFDHLESSSISCPEDDLMTTKYIKTEQFFNQNSPSTDD</sequence>
<protein>
    <submittedName>
        <fullName evidence="1">Uncharacterized protein</fullName>
    </submittedName>
</protein>